<keyword evidence="2" id="KW-0812">Transmembrane</keyword>
<accession>A0A6J6CLF5</accession>
<dbReference type="InterPro" id="IPR013320">
    <property type="entry name" value="ConA-like_dom_sf"/>
</dbReference>
<dbReference type="InterPro" id="IPR013378">
    <property type="entry name" value="InlB-like_B-rpt"/>
</dbReference>
<sequence length="538" mass="56303">MTRAMKLMSLVMISLMGVLPLSVSPVQASTSIFLEDFGPSWVPGTQWSLAQSASFTAQVSTSGSETPNSALRLTSATQQRAGGLLYGTPIPTEFGLDIAFHFSMWGGNGADGINFFLQKGTETSSRMPAGGTLGYSADRNQNPNLNGLNNGLIGIGFDMFGNHGNSQFDGTGCPSSTRPGPNSLVVRGPGHLMAGYCILSTLNQVSDVSTPVNTKWNEGPSTRAGRARSVRIVLDPSTITPRQLKIWLCASGTECSVSSTPAVTINAPAELIAEPTVRFGFAAATGGFTNNHEIWGLRIRSQIPITYSLSYELGGGSGTLPASITGLSAGASNSLAAGTGLMRTGFTFDGWTCNNSIGDKSAGSLLTQPSASVVCTAKWTANPAASANASTAPSRAKNDSSNGDRGAKQRIRPLRNDTPAASSSWKADSLRLCGVNQKTPNCTLSTLKVDGEGTYAVNSKNEVTFTPDSAFVGKATAVRYQVADSAGSFVSADIRIVVSGGELPSTGNNTLYIFLISLVFILTGSSLTYRMFDRSMRN</sequence>
<dbReference type="AlphaFoldDB" id="A0A6J6CLF5"/>
<dbReference type="InterPro" id="IPR026395">
    <property type="entry name" value="CshA_fibril"/>
</dbReference>
<organism evidence="4">
    <name type="scientific">freshwater metagenome</name>
    <dbReference type="NCBI Taxonomy" id="449393"/>
    <lineage>
        <taxon>unclassified sequences</taxon>
        <taxon>metagenomes</taxon>
        <taxon>ecological metagenomes</taxon>
    </lineage>
</organism>
<keyword evidence="2" id="KW-1133">Transmembrane helix</keyword>
<protein>
    <submittedName>
        <fullName evidence="4">Unannotated protein</fullName>
    </submittedName>
</protein>
<dbReference type="EMBL" id="CAEZTC010000019">
    <property type="protein sequence ID" value="CAB4552271.1"/>
    <property type="molecule type" value="Genomic_DNA"/>
</dbReference>
<evidence type="ECO:0000256" key="1">
    <source>
        <dbReference type="SAM" id="MobiDB-lite"/>
    </source>
</evidence>
<evidence type="ECO:0000259" key="3">
    <source>
        <dbReference type="Pfam" id="PF19076"/>
    </source>
</evidence>
<dbReference type="Pfam" id="PF19076">
    <property type="entry name" value="CshA_repeat"/>
    <property type="match status" value="1"/>
</dbReference>
<dbReference type="Gene3D" id="2.60.120.200">
    <property type="match status" value="1"/>
</dbReference>
<feature type="transmembrane region" description="Helical" evidence="2">
    <location>
        <begin position="511"/>
        <end position="532"/>
    </location>
</feature>
<feature type="region of interest" description="Disordered" evidence="1">
    <location>
        <begin position="386"/>
        <end position="423"/>
    </location>
</feature>
<feature type="domain" description="CshA" evidence="3">
    <location>
        <begin position="395"/>
        <end position="493"/>
    </location>
</feature>
<dbReference type="SUPFAM" id="SSF49899">
    <property type="entry name" value="Concanavalin A-like lectins/glucanases"/>
    <property type="match status" value="1"/>
</dbReference>
<dbReference type="NCBIfam" id="TIGR02543">
    <property type="entry name" value="List_Bact_rpt"/>
    <property type="match status" value="1"/>
</dbReference>
<keyword evidence="2" id="KW-0472">Membrane</keyword>
<evidence type="ECO:0000256" key="2">
    <source>
        <dbReference type="SAM" id="Phobius"/>
    </source>
</evidence>
<gene>
    <name evidence="4" type="ORF">UFOPK1572_00259</name>
</gene>
<evidence type="ECO:0000313" key="4">
    <source>
        <dbReference type="EMBL" id="CAB4552271.1"/>
    </source>
</evidence>
<reference evidence="4" key="1">
    <citation type="submission" date="2020-05" db="EMBL/GenBank/DDBJ databases">
        <authorList>
            <person name="Chiriac C."/>
            <person name="Salcher M."/>
            <person name="Ghai R."/>
            <person name="Kavagutti S V."/>
        </authorList>
    </citation>
    <scope>NUCLEOTIDE SEQUENCE</scope>
</reference>
<name>A0A6J6CLF5_9ZZZZ</name>
<proteinExistence type="predicted"/>